<comment type="catalytic activity">
    <reaction evidence="11">
        <text>(6R)-5,10-methenyltetrahydrofolate + H2O = (6R)-10-formyltetrahydrofolate + H(+)</text>
        <dbReference type="Rhea" id="RHEA:23700"/>
        <dbReference type="ChEBI" id="CHEBI:15377"/>
        <dbReference type="ChEBI" id="CHEBI:15378"/>
        <dbReference type="ChEBI" id="CHEBI:57455"/>
        <dbReference type="ChEBI" id="CHEBI:195366"/>
        <dbReference type="EC" id="3.5.4.9"/>
    </reaction>
</comment>
<feature type="domain" description="Tetrahydrofolate dehydrogenase/cyclohydrolase catalytic" evidence="12">
    <location>
        <begin position="6"/>
        <end position="121"/>
    </location>
</feature>
<dbReference type="HAMAP" id="MF_01576">
    <property type="entry name" value="THF_DHG_CYH"/>
    <property type="match status" value="1"/>
</dbReference>
<keyword evidence="8 11" id="KW-0368">Histidine biosynthesis</keyword>
<evidence type="ECO:0000256" key="6">
    <source>
        <dbReference type="ARBA" id="ARBA00022857"/>
    </source>
</evidence>
<dbReference type="SUPFAM" id="SSF53223">
    <property type="entry name" value="Aminoacid dehydrogenase-like, N-terminal domain"/>
    <property type="match status" value="1"/>
</dbReference>
<evidence type="ECO:0000256" key="8">
    <source>
        <dbReference type="ARBA" id="ARBA00023102"/>
    </source>
</evidence>
<keyword evidence="7 11" id="KW-0560">Oxidoreductase</keyword>
<dbReference type="InterPro" id="IPR000672">
    <property type="entry name" value="THF_DH/CycHdrlase"/>
</dbReference>
<dbReference type="Gene3D" id="3.40.50.720">
    <property type="entry name" value="NAD(P)-binding Rossmann-like Domain"/>
    <property type="match status" value="1"/>
</dbReference>
<dbReference type="PANTHER" id="PTHR48099:SF5">
    <property type="entry name" value="C-1-TETRAHYDROFOLATE SYNTHASE, CYTOPLASMIC"/>
    <property type="match status" value="1"/>
</dbReference>
<keyword evidence="5 11" id="KW-0378">Hydrolase</keyword>
<comment type="pathway">
    <text evidence="1 11">One-carbon metabolism; tetrahydrofolate interconversion.</text>
</comment>
<dbReference type="InterPro" id="IPR046346">
    <property type="entry name" value="Aminoacid_DH-like_N_sf"/>
</dbReference>
<evidence type="ECO:0000313" key="14">
    <source>
        <dbReference type="EMBL" id="GAA5187465.1"/>
    </source>
</evidence>
<dbReference type="EC" id="1.5.1.5" evidence="11"/>
<proteinExistence type="inferred from homology"/>
<feature type="binding site" evidence="11">
    <location>
        <position position="234"/>
    </location>
    <ligand>
        <name>NADP(+)</name>
        <dbReference type="ChEBI" id="CHEBI:58349"/>
    </ligand>
</feature>
<evidence type="ECO:0000256" key="5">
    <source>
        <dbReference type="ARBA" id="ARBA00022801"/>
    </source>
</evidence>
<dbReference type="Pfam" id="PF00763">
    <property type="entry name" value="THF_DHG_CYH"/>
    <property type="match status" value="1"/>
</dbReference>
<dbReference type="Proteomes" id="UP001501600">
    <property type="component" value="Unassembled WGS sequence"/>
</dbReference>
<dbReference type="CDD" id="cd01080">
    <property type="entry name" value="NAD_bind_m-THF_DH_Cyclohyd"/>
    <property type="match status" value="1"/>
</dbReference>
<evidence type="ECO:0000259" key="12">
    <source>
        <dbReference type="Pfam" id="PF00763"/>
    </source>
</evidence>
<organism evidence="14 15">
    <name type="scientific">Ferrimonas gelatinilytica</name>
    <dbReference type="NCBI Taxonomy" id="1255257"/>
    <lineage>
        <taxon>Bacteria</taxon>
        <taxon>Pseudomonadati</taxon>
        <taxon>Pseudomonadota</taxon>
        <taxon>Gammaproteobacteria</taxon>
        <taxon>Alteromonadales</taxon>
        <taxon>Ferrimonadaceae</taxon>
        <taxon>Ferrimonas</taxon>
    </lineage>
</organism>
<feature type="domain" description="Tetrahydrofolate dehydrogenase/cyclohydrolase NAD(P)-binding" evidence="13">
    <location>
        <begin position="141"/>
        <end position="287"/>
    </location>
</feature>
<comment type="function">
    <text evidence="11">Catalyzes the oxidation of 5,10-methylenetetrahydrofolate to 5,10-methenyltetrahydrofolate and then the hydrolysis of 5,10-methenyltetrahydrofolate to 10-formyltetrahydrofolate.</text>
</comment>
<protein>
    <recommendedName>
        <fullName evidence="11">Bifunctional protein FolD</fullName>
    </recommendedName>
    <domain>
        <recommendedName>
            <fullName evidence="11">Methylenetetrahydrofolate dehydrogenase</fullName>
            <ecNumber evidence="11">1.5.1.5</ecNumber>
        </recommendedName>
    </domain>
    <domain>
        <recommendedName>
            <fullName evidence="11">Methenyltetrahydrofolate cyclohydrolase</fullName>
            <ecNumber evidence="11">3.5.4.9</ecNumber>
        </recommendedName>
    </domain>
</protein>
<accession>A0ABP9RVV7</accession>
<dbReference type="EC" id="3.5.4.9" evidence="11"/>
<evidence type="ECO:0000313" key="15">
    <source>
        <dbReference type="Proteomes" id="UP001501600"/>
    </source>
</evidence>
<dbReference type="Pfam" id="PF02882">
    <property type="entry name" value="THF_DHG_CYH_C"/>
    <property type="match status" value="1"/>
</dbReference>
<dbReference type="EMBL" id="BAABLF010000005">
    <property type="protein sequence ID" value="GAA5187465.1"/>
    <property type="molecule type" value="Genomic_DNA"/>
</dbReference>
<dbReference type="SUPFAM" id="SSF51735">
    <property type="entry name" value="NAD(P)-binding Rossmann-fold domains"/>
    <property type="match status" value="1"/>
</dbReference>
<dbReference type="InterPro" id="IPR020867">
    <property type="entry name" value="THF_DH/CycHdrlase_CS"/>
</dbReference>
<evidence type="ECO:0000256" key="2">
    <source>
        <dbReference type="ARBA" id="ARBA00022563"/>
    </source>
</evidence>
<dbReference type="RefSeq" id="WP_345315483.1">
    <property type="nucleotide sequence ID" value="NZ_BAABLF010000005.1"/>
</dbReference>
<keyword evidence="15" id="KW-1185">Reference proteome</keyword>
<name>A0ABP9RVV7_9GAMM</name>
<keyword evidence="3 11" id="KW-0028">Amino-acid biosynthesis</keyword>
<gene>
    <name evidence="14" type="primary">folD_1</name>
    <name evidence="11" type="synonym">folD</name>
    <name evidence="14" type="ORF">GCM10025772_05160</name>
</gene>
<dbReference type="InterPro" id="IPR036291">
    <property type="entry name" value="NAD(P)-bd_dom_sf"/>
</dbReference>
<evidence type="ECO:0000256" key="9">
    <source>
        <dbReference type="ARBA" id="ARBA00023167"/>
    </source>
</evidence>
<keyword evidence="10 11" id="KW-0511">Multifunctional enzyme</keyword>
<comment type="similarity">
    <text evidence="11">Belongs to the tetrahydrofolate dehydrogenase/cyclohydrolase family.</text>
</comment>
<dbReference type="PROSITE" id="PS00766">
    <property type="entry name" value="THF_DHG_CYH_1"/>
    <property type="match status" value="1"/>
</dbReference>
<feature type="binding site" evidence="11">
    <location>
        <begin position="168"/>
        <end position="170"/>
    </location>
    <ligand>
        <name>NADP(+)</name>
        <dbReference type="ChEBI" id="CHEBI:58349"/>
    </ligand>
</feature>
<comment type="catalytic activity">
    <reaction evidence="11">
        <text>(6R)-5,10-methylene-5,6,7,8-tetrahydrofolate + NADP(+) = (6R)-5,10-methenyltetrahydrofolate + NADPH</text>
        <dbReference type="Rhea" id="RHEA:22812"/>
        <dbReference type="ChEBI" id="CHEBI:15636"/>
        <dbReference type="ChEBI" id="CHEBI:57455"/>
        <dbReference type="ChEBI" id="CHEBI:57783"/>
        <dbReference type="ChEBI" id="CHEBI:58349"/>
        <dbReference type="EC" id="1.5.1.5"/>
    </reaction>
</comment>
<dbReference type="PRINTS" id="PR00085">
    <property type="entry name" value="THFDHDRGNASE"/>
</dbReference>
<comment type="subunit">
    <text evidence="11">Homodimer.</text>
</comment>
<comment type="caution">
    <text evidence="11">Lacks conserved residue(s) required for the propagation of feature annotation.</text>
</comment>
<evidence type="ECO:0000256" key="1">
    <source>
        <dbReference type="ARBA" id="ARBA00004777"/>
    </source>
</evidence>
<dbReference type="PROSITE" id="PS00767">
    <property type="entry name" value="THF_DHG_CYH_2"/>
    <property type="match status" value="1"/>
</dbReference>
<dbReference type="Gene3D" id="3.40.50.10860">
    <property type="entry name" value="Leucine Dehydrogenase, chain A, domain 1"/>
    <property type="match status" value="1"/>
</dbReference>
<dbReference type="InterPro" id="IPR020631">
    <property type="entry name" value="THF_DH/CycHdrlase_NAD-bd_dom"/>
</dbReference>
<evidence type="ECO:0000256" key="10">
    <source>
        <dbReference type="ARBA" id="ARBA00023268"/>
    </source>
</evidence>
<dbReference type="NCBIfam" id="NF010783">
    <property type="entry name" value="PRK14186.1"/>
    <property type="match status" value="1"/>
</dbReference>
<dbReference type="NCBIfam" id="NF010785">
    <property type="entry name" value="PRK14188.1"/>
    <property type="match status" value="1"/>
</dbReference>
<keyword evidence="9 11" id="KW-0486">Methionine biosynthesis</keyword>
<dbReference type="NCBIfam" id="NF008058">
    <property type="entry name" value="PRK10792.1"/>
    <property type="match status" value="1"/>
</dbReference>
<keyword evidence="6 11" id="KW-0521">NADP</keyword>
<dbReference type="PANTHER" id="PTHR48099">
    <property type="entry name" value="C-1-TETRAHYDROFOLATE SYNTHASE, CYTOPLASMIC-RELATED"/>
    <property type="match status" value="1"/>
</dbReference>
<reference evidence="15" key="1">
    <citation type="journal article" date="2019" name="Int. J. Syst. Evol. Microbiol.">
        <title>The Global Catalogue of Microorganisms (GCM) 10K type strain sequencing project: providing services to taxonomists for standard genome sequencing and annotation.</title>
        <authorList>
            <consortium name="The Broad Institute Genomics Platform"/>
            <consortium name="The Broad Institute Genome Sequencing Center for Infectious Disease"/>
            <person name="Wu L."/>
            <person name="Ma J."/>
        </authorList>
    </citation>
    <scope>NUCLEOTIDE SEQUENCE [LARGE SCALE GENOMIC DNA]</scope>
    <source>
        <strain evidence="15">JCM 18720</strain>
    </source>
</reference>
<keyword evidence="4 11" id="KW-0658">Purine biosynthesis</keyword>
<evidence type="ECO:0000256" key="11">
    <source>
        <dbReference type="HAMAP-Rule" id="MF_01576"/>
    </source>
</evidence>
<evidence type="ECO:0000256" key="3">
    <source>
        <dbReference type="ARBA" id="ARBA00022605"/>
    </source>
</evidence>
<dbReference type="InterPro" id="IPR020630">
    <property type="entry name" value="THF_DH/CycHdrlase_cat_dom"/>
</dbReference>
<evidence type="ECO:0000256" key="7">
    <source>
        <dbReference type="ARBA" id="ARBA00023002"/>
    </source>
</evidence>
<evidence type="ECO:0000256" key="4">
    <source>
        <dbReference type="ARBA" id="ARBA00022755"/>
    </source>
</evidence>
<sequence length="289" mass="30626">MQATLIDGKALAAAELAQIKREVNALEESGAPTPCLAVILVGEDPASQVYVRNKLLKCEQTGIRSHCYRLDSGVEQGELLGLLARLNADPAVHGILVQLPLPEQIDEAAVIAAIDPDKDVDGFHHENMGRLLAGDPDVLVPCTPLGCLLLLKSVLGDSLAGQHLVVVGRSNIVGKPAALLALQHHCTVTIVHSRTQDIAAVCRRADILIVAVGRARMVTEDWVKPGAVVLDVGINRVEHEGRARLVGDVDFDSVAKVAGAITPVPGGVGPMTIACLLRNTLQAYRHQRG</sequence>
<comment type="caution">
    <text evidence="14">The sequence shown here is derived from an EMBL/GenBank/DDBJ whole genome shotgun (WGS) entry which is preliminary data.</text>
</comment>
<evidence type="ECO:0000259" key="13">
    <source>
        <dbReference type="Pfam" id="PF02882"/>
    </source>
</evidence>
<keyword evidence="2 11" id="KW-0554">One-carbon metabolism</keyword>